<dbReference type="EC" id="3.1.4.-" evidence="2"/>
<dbReference type="PANTHER" id="PTHR42850">
    <property type="entry name" value="METALLOPHOSPHOESTERASE"/>
    <property type="match status" value="1"/>
</dbReference>
<feature type="domain" description="Calcineurin-like phosphoesterase" evidence="3">
    <location>
        <begin position="1"/>
        <end position="195"/>
    </location>
</feature>
<dbReference type="EMBL" id="JACHHG010000001">
    <property type="protein sequence ID" value="MBB6096728.1"/>
    <property type="molecule type" value="Genomic_DNA"/>
</dbReference>
<evidence type="ECO:0000259" key="3">
    <source>
        <dbReference type="Pfam" id="PF12850"/>
    </source>
</evidence>
<dbReference type="GO" id="GO:0005737">
    <property type="term" value="C:cytoplasm"/>
    <property type="evidence" value="ECO:0007669"/>
    <property type="project" value="TreeGrafter"/>
</dbReference>
<dbReference type="NCBIfam" id="TIGR00040">
    <property type="entry name" value="yfcE"/>
    <property type="match status" value="1"/>
</dbReference>
<comment type="caution">
    <text evidence="4">The sequence shown here is derived from an EMBL/GenBank/DDBJ whole genome shotgun (WGS) entry which is preliminary data.</text>
</comment>
<name>A0A841HXS9_9DEIO</name>
<dbReference type="AlphaFoldDB" id="A0A841HXS9"/>
<dbReference type="GO" id="GO:0046872">
    <property type="term" value="F:metal ion binding"/>
    <property type="evidence" value="ECO:0007669"/>
    <property type="project" value="UniProtKB-KW"/>
</dbReference>
<dbReference type="Gene3D" id="3.60.21.10">
    <property type="match status" value="1"/>
</dbReference>
<organism evidence="4 5">
    <name type="scientific">Deinobacterium chartae</name>
    <dbReference type="NCBI Taxonomy" id="521158"/>
    <lineage>
        <taxon>Bacteria</taxon>
        <taxon>Thermotogati</taxon>
        <taxon>Deinococcota</taxon>
        <taxon>Deinococci</taxon>
        <taxon>Deinococcales</taxon>
        <taxon>Deinococcaceae</taxon>
        <taxon>Deinobacterium</taxon>
    </lineage>
</organism>
<evidence type="ECO:0000313" key="4">
    <source>
        <dbReference type="EMBL" id="MBB6096728.1"/>
    </source>
</evidence>
<dbReference type="RefSeq" id="WP_183983481.1">
    <property type="nucleotide sequence ID" value="NZ_JACHHG010000001.1"/>
</dbReference>
<sequence length="234" mass="25777">MRLAFISDIHGNIHALRAVWQALQDHHIDQIICLGDLVGYGAGPAEVIEFLETKRVKTVLGSSDARVAFDFTDRFEKREGVAETTLEWTKTVLGPEHRKFLRALPTNGRIETPQGRLRYCHGSPHDPEARLDLHGDEEMLNAVLSELHCEILVCGGTHIPYLRRTSRGLLVDPGSVGFSLNGEPGADIAVFDITSGGTRVSMIKVPYDYHAAAFDVMAWNLPSVIASVIRTGKP</sequence>
<dbReference type="InterPro" id="IPR029052">
    <property type="entry name" value="Metallo-depent_PP-like"/>
</dbReference>
<dbReference type="Proteomes" id="UP000569951">
    <property type="component" value="Unassembled WGS sequence"/>
</dbReference>
<keyword evidence="2" id="KW-0479">Metal-binding</keyword>
<accession>A0A841HXS9</accession>
<dbReference type="InterPro" id="IPR050126">
    <property type="entry name" value="Ap4A_hydrolase"/>
</dbReference>
<dbReference type="InterPro" id="IPR011152">
    <property type="entry name" value="Pesterase_MJ0912"/>
</dbReference>
<reference evidence="4 5" key="1">
    <citation type="submission" date="2020-08" db="EMBL/GenBank/DDBJ databases">
        <title>Genomic Encyclopedia of Type Strains, Phase IV (KMG-IV): sequencing the most valuable type-strain genomes for metagenomic binning, comparative biology and taxonomic classification.</title>
        <authorList>
            <person name="Goeker M."/>
        </authorList>
    </citation>
    <scope>NUCLEOTIDE SEQUENCE [LARGE SCALE GENOMIC DNA]</scope>
    <source>
        <strain evidence="4 5">DSM 21458</strain>
    </source>
</reference>
<evidence type="ECO:0000256" key="2">
    <source>
        <dbReference type="RuleBase" id="RU362039"/>
    </source>
</evidence>
<dbReference type="InterPro" id="IPR024654">
    <property type="entry name" value="Calcineurin-like_PHP_lpxH"/>
</dbReference>
<dbReference type="SUPFAM" id="SSF56300">
    <property type="entry name" value="Metallo-dependent phosphatases"/>
    <property type="match status" value="1"/>
</dbReference>
<dbReference type="PANTHER" id="PTHR42850:SF2">
    <property type="entry name" value="BLL5683 PROTEIN"/>
    <property type="match status" value="1"/>
</dbReference>
<evidence type="ECO:0000313" key="5">
    <source>
        <dbReference type="Proteomes" id="UP000569951"/>
    </source>
</evidence>
<dbReference type="Pfam" id="PF12850">
    <property type="entry name" value="Metallophos_2"/>
    <property type="match status" value="1"/>
</dbReference>
<comment type="similarity">
    <text evidence="1 2">Belongs to the metallophosphoesterase superfamily. YfcE family.</text>
</comment>
<dbReference type="InterPro" id="IPR000979">
    <property type="entry name" value="Phosphodiesterase_MJ0936/Vps29"/>
</dbReference>
<evidence type="ECO:0000256" key="1">
    <source>
        <dbReference type="ARBA" id="ARBA00008950"/>
    </source>
</evidence>
<dbReference type="PIRSF" id="PIRSF000883">
    <property type="entry name" value="Pesterase_MJ0912"/>
    <property type="match status" value="1"/>
</dbReference>
<dbReference type="GO" id="GO:0016791">
    <property type="term" value="F:phosphatase activity"/>
    <property type="evidence" value="ECO:0007669"/>
    <property type="project" value="TreeGrafter"/>
</dbReference>
<comment type="cofactor">
    <cofactor evidence="2">
        <name>a divalent metal cation</name>
        <dbReference type="ChEBI" id="CHEBI:60240"/>
    </cofactor>
</comment>
<protein>
    <recommendedName>
        <fullName evidence="2">Phosphoesterase</fullName>
        <ecNumber evidence="2">3.1.4.-</ecNumber>
    </recommendedName>
</protein>
<keyword evidence="5" id="KW-1185">Reference proteome</keyword>
<proteinExistence type="inferred from homology"/>
<gene>
    <name evidence="4" type="ORF">HNR42_000140</name>
</gene>